<feature type="region of interest" description="Disordered" evidence="1">
    <location>
        <begin position="100"/>
        <end position="174"/>
    </location>
</feature>
<evidence type="ECO:0000313" key="2">
    <source>
        <dbReference type="EMBL" id="HGT40181.1"/>
    </source>
</evidence>
<evidence type="ECO:0000256" key="1">
    <source>
        <dbReference type="SAM" id="MobiDB-lite"/>
    </source>
</evidence>
<sequence>MRHSSHSPFATALLLIPIITVPLLAIFGVPQITPVVPSAVHSPSAKTEVLTDATEFTPASAERWEALDEFPTSVTGAPASEWVEVPPDPTAQAVADRRAEGLPRPPPLTQAIDTPPPAATPPTSPSAGESAALPRAAPPPAVVPIGYVRDTADGGRNGKSSAARRAAPAPPTPTLTWQSAVRKLNDLEIRNFRLEPGQRPDQFVFICSYTPPDNPRVSYRFEAEADEPLRAVEKVLMQIDSWLASR</sequence>
<feature type="compositionally biased region" description="Pro residues" evidence="1">
    <location>
        <begin position="103"/>
        <end position="124"/>
    </location>
</feature>
<comment type="caution">
    <text evidence="2">The sequence shown here is derived from an EMBL/GenBank/DDBJ whole genome shotgun (WGS) entry which is preliminary data.</text>
</comment>
<accession>A0A7C4QJ94</accession>
<proteinExistence type="predicted"/>
<dbReference type="EMBL" id="DSVQ01000016">
    <property type="protein sequence ID" value="HGT40181.1"/>
    <property type="molecule type" value="Genomic_DNA"/>
</dbReference>
<reference evidence="2" key="1">
    <citation type="journal article" date="2020" name="mSystems">
        <title>Genome- and Community-Level Interaction Insights into Carbon Utilization and Element Cycling Functions of Hydrothermarchaeota in Hydrothermal Sediment.</title>
        <authorList>
            <person name="Zhou Z."/>
            <person name="Liu Y."/>
            <person name="Xu W."/>
            <person name="Pan J."/>
            <person name="Luo Z.H."/>
            <person name="Li M."/>
        </authorList>
    </citation>
    <scope>NUCLEOTIDE SEQUENCE [LARGE SCALE GENOMIC DNA]</scope>
    <source>
        <strain evidence="2">SpSt-508</strain>
    </source>
</reference>
<dbReference type="AlphaFoldDB" id="A0A7C4QJ94"/>
<name>A0A7C4QJ94_9PLAN</name>
<gene>
    <name evidence="2" type="ORF">ENS64_13110</name>
</gene>
<organism evidence="2">
    <name type="scientific">Schlesneria paludicola</name>
    <dbReference type="NCBI Taxonomy" id="360056"/>
    <lineage>
        <taxon>Bacteria</taxon>
        <taxon>Pseudomonadati</taxon>
        <taxon>Planctomycetota</taxon>
        <taxon>Planctomycetia</taxon>
        <taxon>Planctomycetales</taxon>
        <taxon>Planctomycetaceae</taxon>
        <taxon>Schlesneria</taxon>
    </lineage>
</organism>
<feature type="compositionally biased region" description="Low complexity" evidence="1">
    <location>
        <begin position="125"/>
        <end position="135"/>
    </location>
</feature>
<protein>
    <submittedName>
        <fullName evidence="2">Uncharacterized protein</fullName>
    </submittedName>
</protein>